<keyword evidence="3" id="KW-1185">Reference proteome</keyword>
<name>A0ABV4NQT5_9GAMM</name>
<reference evidence="2 3" key="1">
    <citation type="submission" date="2024-08" db="EMBL/GenBank/DDBJ databases">
        <authorList>
            <person name="Ishaq N."/>
        </authorList>
    </citation>
    <scope>NUCLEOTIDE SEQUENCE [LARGE SCALE GENOMIC DNA]</scope>
    <source>
        <strain evidence="2 3">JCM 30400</strain>
    </source>
</reference>
<evidence type="ECO:0000259" key="1">
    <source>
        <dbReference type="Pfam" id="PF00717"/>
    </source>
</evidence>
<organism evidence="2 3">
    <name type="scientific">Microbulbifer echini</name>
    <dbReference type="NCBI Taxonomy" id="1529067"/>
    <lineage>
        <taxon>Bacteria</taxon>
        <taxon>Pseudomonadati</taxon>
        <taxon>Pseudomonadota</taxon>
        <taxon>Gammaproteobacteria</taxon>
        <taxon>Cellvibrionales</taxon>
        <taxon>Microbulbiferaceae</taxon>
        <taxon>Microbulbifer</taxon>
    </lineage>
</organism>
<dbReference type="SUPFAM" id="SSF51306">
    <property type="entry name" value="LexA/Signal peptidase"/>
    <property type="match status" value="1"/>
</dbReference>
<protein>
    <submittedName>
        <fullName evidence="2">LexA family protein</fullName>
    </submittedName>
</protein>
<dbReference type="PANTHER" id="PTHR33516">
    <property type="entry name" value="LEXA REPRESSOR"/>
    <property type="match status" value="1"/>
</dbReference>
<dbReference type="Pfam" id="PF00717">
    <property type="entry name" value="Peptidase_S24"/>
    <property type="match status" value="1"/>
</dbReference>
<accession>A0ABV4NQT5</accession>
<dbReference type="Proteomes" id="UP001569414">
    <property type="component" value="Unassembled WGS sequence"/>
</dbReference>
<proteinExistence type="predicted"/>
<feature type="domain" description="Peptidase S24/S26A/S26B/S26C" evidence="1">
    <location>
        <begin position="5"/>
        <end position="70"/>
    </location>
</feature>
<dbReference type="InterPro" id="IPR036286">
    <property type="entry name" value="LexA/Signal_pep-like_sf"/>
</dbReference>
<evidence type="ECO:0000313" key="2">
    <source>
        <dbReference type="EMBL" id="MFA0791766.1"/>
    </source>
</evidence>
<dbReference type="RefSeq" id="WP_371844250.1">
    <property type="nucleotide sequence ID" value="NZ_JBGMEL010000014.1"/>
</dbReference>
<dbReference type="InterPro" id="IPR050077">
    <property type="entry name" value="LexA_repressor"/>
</dbReference>
<comment type="caution">
    <text evidence="2">The sequence shown here is derived from an EMBL/GenBank/DDBJ whole genome shotgun (WGS) entry which is preliminary data.</text>
</comment>
<dbReference type="InterPro" id="IPR015927">
    <property type="entry name" value="Peptidase_S24_S26A/B/C"/>
</dbReference>
<sequence length="143" mass="15659">MKLSPLYGHGIACGFPSPADDHKEAALSLDEHLISKPAATFMARANGDSMMGLGIFDKDLLIVDRSRKVEEVAGFNIVARRCYFLIATIFFKIIRGVSEADLLCQLPWALARFRFGTPKVASRSYTSVFILVGAYSCGRARGP</sequence>
<dbReference type="EMBL" id="JBGMEL010000014">
    <property type="protein sequence ID" value="MFA0791766.1"/>
    <property type="molecule type" value="Genomic_DNA"/>
</dbReference>
<dbReference type="PANTHER" id="PTHR33516:SF2">
    <property type="entry name" value="LEXA REPRESSOR-RELATED"/>
    <property type="match status" value="1"/>
</dbReference>
<evidence type="ECO:0000313" key="3">
    <source>
        <dbReference type="Proteomes" id="UP001569414"/>
    </source>
</evidence>
<gene>
    <name evidence="2" type="ORF">ACCI51_14525</name>
</gene>
<dbReference type="Gene3D" id="2.10.109.10">
    <property type="entry name" value="Umud Fragment, subunit A"/>
    <property type="match status" value="1"/>
</dbReference>